<keyword evidence="2" id="KW-0813">Transport</keyword>
<dbReference type="InterPro" id="IPR011701">
    <property type="entry name" value="MFS"/>
</dbReference>
<sequence length="499" mass="53088">MSTLNQPDAHHQEREAGPEVPPPVPDTRPETATTAVPAPSLGSLKRTLVLMCLVYALGMLCFQAFNYVYQAIGTAIDAGPLASMITALPGSLLGIFCFIYGGLGDFVSLRKMFVAGMVLLLVGSLGGFFLHFDNVWMVVVMRAIQTAGGQMSGSIYLILCARYLEGRDRVKYFGIFNAVYAAAAIVGLVCGGVLVTVGWAWLFMIPVLSVFCVPSILRGLPDGESGPSQHVDVPGFVIFGIGISLLTFFFGAYQWWVLAAAAVAFVAFAVYIHKAEQPFITPAFFKNSRWLMAVCLLVIFYFYNHVIAPTYRSLGAGLCGMDSAQVSLLLIPAYVVWIIVATNSGAIYTKLGRKPTALLSAGLLLAGFWVTAFVVDKGQLAIALASCVIFGGTGLVYSPYFDTVVGTVSPEESGRAVGMNDLAINVSASIGVAVFTPMMSVTAATPANNFLGVAGAAVASSNLFLIYGLVALVGMVFYLFAYKHITTSTEPVPGERPLE</sequence>
<feature type="transmembrane region" description="Helical" evidence="7">
    <location>
        <begin position="422"/>
        <end position="444"/>
    </location>
</feature>
<dbReference type="InterPro" id="IPR020846">
    <property type="entry name" value="MFS_dom"/>
</dbReference>
<keyword evidence="4 7" id="KW-1133">Transmembrane helix</keyword>
<evidence type="ECO:0000256" key="2">
    <source>
        <dbReference type="ARBA" id="ARBA00022448"/>
    </source>
</evidence>
<evidence type="ECO:0000313" key="9">
    <source>
        <dbReference type="EMBL" id="MDJ1128680.1"/>
    </source>
</evidence>
<evidence type="ECO:0000256" key="6">
    <source>
        <dbReference type="SAM" id="MobiDB-lite"/>
    </source>
</evidence>
<dbReference type="InterPro" id="IPR036259">
    <property type="entry name" value="MFS_trans_sf"/>
</dbReference>
<feature type="transmembrane region" description="Helical" evidence="7">
    <location>
        <begin position="323"/>
        <end position="344"/>
    </location>
</feature>
<evidence type="ECO:0000313" key="10">
    <source>
        <dbReference type="Proteomes" id="UP001431693"/>
    </source>
</evidence>
<keyword evidence="10" id="KW-1185">Reference proteome</keyword>
<name>A0ABT6ZI07_9ACTN</name>
<dbReference type="EMBL" id="JASJEX010000001">
    <property type="protein sequence ID" value="MDJ1128680.1"/>
    <property type="molecule type" value="Genomic_DNA"/>
</dbReference>
<dbReference type="Pfam" id="PF07690">
    <property type="entry name" value="MFS_1"/>
    <property type="match status" value="1"/>
</dbReference>
<evidence type="ECO:0000256" key="7">
    <source>
        <dbReference type="SAM" id="Phobius"/>
    </source>
</evidence>
<evidence type="ECO:0000259" key="8">
    <source>
        <dbReference type="PROSITE" id="PS50850"/>
    </source>
</evidence>
<reference evidence="9" key="1">
    <citation type="submission" date="2023-05" db="EMBL/GenBank/DDBJ databases">
        <title>[olsenella] sp. nov., isolated from a pig farm feces dump.</title>
        <authorList>
            <person name="Chang Y.-H."/>
        </authorList>
    </citation>
    <scope>NUCLEOTIDE SEQUENCE</scope>
    <source>
        <strain evidence="9">YH-ols2217</strain>
    </source>
</reference>
<feature type="transmembrane region" description="Helical" evidence="7">
    <location>
        <begin position="172"/>
        <end position="194"/>
    </location>
</feature>
<evidence type="ECO:0000256" key="4">
    <source>
        <dbReference type="ARBA" id="ARBA00022989"/>
    </source>
</evidence>
<feature type="domain" description="Major facilitator superfamily (MFS) profile" evidence="8">
    <location>
        <begin position="47"/>
        <end position="486"/>
    </location>
</feature>
<keyword evidence="5 7" id="KW-0472">Membrane</keyword>
<comment type="subcellular location">
    <subcellularLocation>
        <location evidence="1">Cell membrane</location>
        <topology evidence="1">Multi-pass membrane protein</topology>
    </subcellularLocation>
</comment>
<dbReference type="Gene3D" id="1.20.1250.20">
    <property type="entry name" value="MFS general substrate transporter like domains"/>
    <property type="match status" value="2"/>
</dbReference>
<proteinExistence type="predicted"/>
<feature type="transmembrane region" description="Helical" evidence="7">
    <location>
        <begin position="48"/>
        <end position="69"/>
    </location>
</feature>
<protein>
    <submittedName>
        <fullName evidence="9">MFS transporter</fullName>
    </submittedName>
</protein>
<keyword evidence="3 7" id="KW-0812">Transmembrane</keyword>
<dbReference type="Proteomes" id="UP001431693">
    <property type="component" value="Unassembled WGS sequence"/>
</dbReference>
<evidence type="ECO:0000256" key="1">
    <source>
        <dbReference type="ARBA" id="ARBA00004651"/>
    </source>
</evidence>
<feature type="transmembrane region" description="Helical" evidence="7">
    <location>
        <begin position="464"/>
        <end position="481"/>
    </location>
</feature>
<feature type="transmembrane region" description="Helical" evidence="7">
    <location>
        <begin position="381"/>
        <end position="401"/>
    </location>
</feature>
<feature type="transmembrane region" description="Helical" evidence="7">
    <location>
        <begin position="356"/>
        <end position="375"/>
    </location>
</feature>
<dbReference type="PROSITE" id="PS50850">
    <property type="entry name" value="MFS"/>
    <property type="match status" value="1"/>
</dbReference>
<feature type="compositionally biased region" description="Basic and acidic residues" evidence="6">
    <location>
        <begin position="8"/>
        <end position="17"/>
    </location>
</feature>
<feature type="transmembrane region" description="Helical" evidence="7">
    <location>
        <begin position="112"/>
        <end position="130"/>
    </location>
</feature>
<dbReference type="PANTHER" id="PTHR42718">
    <property type="entry name" value="MAJOR FACILITATOR SUPERFAMILY MULTIDRUG TRANSPORTER MFSC"/>
    <property type="match status" value="1"/>
</dbReference>
<feature type="transmembrane region" description="Helical" evidence="7">
    <location>
        <begin position="284"/>
        <end position="303"/>
    </location>
</feature>
<gene>
    <name evidence="9" type="ORF">QJ043_01075</name>
</gene>
<feature type="transmembrane region" description="Helical" evidence="7">
    <location>
        <begin position="255"/>
        <end position="272"/>
    </location>
</feature>
<feature type="transmembrane region" description="Helical" evidence="7">
    <location>
        <begin position="231"/>
        <end position="249"/>
    </location>
</feature>
<dbReference type="SUPFAM" id="SSF103473">
    <property type="entry name" value="MFS general substrate transporter"/>
    <property type="match status" value="1"/>
</dbReference>
<evidence type="ECO:0000256" key="5">
    <source>
        <dbReference type="ARBA" id="ARBA00023136"/>
    </source>
</evidence>
<feature type="region of interest" description="Disordered" evidence="6">
    <location>
        <begin position="1"/>
        <end position="36"/>
    </location>
</feature>
<accession>A0ABT6ZI07</accession>
<organism evidence="9 10">
    <name type="scientific">Kribbibacterium absianum</name>
    <dbReference type="NCBI Taxonomy" id="3044210"/>
    <lineage>
        <taxon>Bacteria</taxon>
        <taxon>Bacillati</taxon>
        <taxon>Actinomycetota</taxon>
        <taxon>Coriobacteriia</taxon>
        <taxon>Coriobacteriales</taxon>
        <taxon>Kribbibacteriaceae</taxon>
        <taxon>Kribbibacterium</taxon>
    </lineage>
</organism>
<comment type="caution">
    <text evidence="9">The sequence shown here is derived from an EMBL/GenBank/DDBJ whole genome shotgun (WGS) entry which is preliminary data.</text>
</comment>
<feature type="transmembrane region" description="Helical" evidence="7">
    <location>
        <begin position="81"/>
        <end position="100"/>
    </location>
</feature>
<feature type="transmembrane region" description="Helical" evidence="7">
    <location>
        <begin position="200"/>
        <end position="219"/>
    </location>
</feature>
<evidence type="ECO:0000256" key="3">
    <source>
        <dbReference type="ARBA" id="ARBA00022692"/>
    </source>
</evidence>
<dbReference type="PANTHER" id="PTHR42718:SF9">
    <property type="entry name" value="MAJOR FACILITATOR SUPERFAMILY MULTIDRUG TRANSPORTER MFSC"/>
    <property type="match status" value="1"/>
</dbReference>
<dbReference type="PRINTS" id="PR01036">
    <property type="entry name" value="TCRTETB"/>
</dbReference>
<dbReference type="RefSeq" id="WP_283712321.1">
    <property type="nucleotide sequence ID" value="NZ_JASJEW010000001.1"/>
</dbReference>